<name>A0A8K0EVT8_BRALA</name>
<keyword evidence="4 8" id="KW-0812">Transmembrane</keyword>
<feature type="transmembrane region" description="Helical" evidence="8">
    <location>
        <begin position="77"/>
        <end position="96"/>
    </location>
</feature>
<evidence type="ECO:0000256" key="4">
    <source>
        <dbReference type="ARBA" id="ARBA00022692"/>
    </source>
</evidence>
<dbReference type="PANTHER" id="PTHR21444">
    <property type="entry name" value="COILED-COIL DOMAIN-CONTAINING PROTEIN 180"/>
    <property type="match status" value="1"/>
</dbReference>
<evidence type="ECO:0000256" key="5">
    <source>
        <dbReference type="ARBA" id="ARBA00022989"/>
    </source>
</evidence>
<dbReference type="OrthoDB" id="2376984at2759"/>
<proteinExistence type="predicted"/>
<evidence type="ECO:0000256" key="3">
    <source>
        <dbReference type="ARBA" id="ARBA00022475"/>
    </source>
</evidence>
<evidence type="ECO:0000256" key="8">
    <source>
        <dbReference type="SAM" id="Phobius"/>
    </source>
</evidence>
<keyword evidence="5 8" id="KW-1133">Transmembrane helix</keyword>
<dbReference type="GO" id="GO:0071939">
    <property type="term" value="P:vitamin A import into cell"/>
    <property type="evidence" value="ECO:0007669"/>
    <property type="project" value="TreeGrafter"/>
</dbReference>
<dbReference type="GO" id="GO:0038023">
    <property type="term" value="F:signaling receptor activity"/>
    <property type="evidence" value="ECO:0007669"/>
    <property type="project" value="InterPro"/>
</dbReference>
<dbReference type="GO" id="GO:0034632">
    <property type="term" value="F:retinol transmembrane transporter activity"/>
    <property type="evidence" value="ECO:0007669"/>
    <property type="project" value="InterPro"/>
</dbReference>
<organism evidence="9 10">
    <name type="scientific">Branchiostoma lanceolatum</name>
    <name type="common">Common lancelet</name>
    <name type="synonym">Amphioxus lanceolatum</name>
    <dbReference type="NCBI Taxonomy" id="7740"/>
    <lineage>
        <taxon>Eukaryota</taxon>
        <taxon>Metazoa</taxon>
        <taxon>Chordata</taxon>
        <taxon>Cephalochordata</taxon>
        <taxon>Leptocardii</taxon>
        <taxon>Amphioxiformes</taxon>
        <taxon>Branchiostomatidae</taxon>
        <taxon>Branchiostoma</taxon>
    </lineage>
</organism>
<dbReference type="Proteomes" id="UP000838412">
    <property type="component" value="Chromosome 6"/>
</dbReference>
<keyword evidence="2" id="KW-0813">Transport</keyword>
<keyword evidence="6 8" id="KW-0472">Membrane</keyword>
<feature type="transmembrane region" description="Helical" evidence="8">
    <location>
        <begin position="409"/>
        <end position="432"/>
    </location>
</feature>
<feature type="transmembrane region" description="Helical" evidence="8">
    <location>
        <begin position="185"/>
        <end position="202"/>
    </location>
</feature>
<keyword evidence="3" id="KW-1003">Cell membrane</keyword>
<feature type="transmembrane region" description="Helical" evidence="8">
    <location>
        <begin position="372"/>
        <end position="397"/>
    </location>
</feature>
<protein>
    <submittedName>
        <fullName evidence="9">STRA6 protein</fullName>
    </submittedName>
</protein>
<feature type="transmembrane region" description="Helical" evidence="8">
    <location>
        <begin position="23"/>
        <end position="41"/>
    </location>
</feature>
<evidence type="ECO:0000256" key="2">
    <source>
        <dbReference type="ARBA" id="ARBA00022448"/>
    </source>
</evidence>
<dbReference type="EMBL" id="OV696691">
    <property type="protein sequence ID" value="CAH1267947.1"/>
    <property type="molecule type" value="Genomic_DNA"/>
</dbReference>
<evidence type="ECO:0000313" key="9">
    <source>
        <dbReference type="EMBL" id="CAH1267947.1"/>
    </source>
</evidence>
<comment type="subcellular location">
    <subcellularLocation>
        <location evidence="1">Cell membrane</location>
        <topology evidence="1">Multi-pass membrane protein</topology>
    </subcellularLocation>
</comment>
<dbReference type="InterPro" id="IPR026612">
    <property type="entry name" value="STRA6-like"/>
</dbReference>
<dbReference type="AlphaFoldDB" id="A0A8K0EVT8"/>
<feature type="transmembrane region" description="Helical" evidence="8">
    <location>
        <begin position="311"/>
        <end position="334"/>
    </location>
</feature>
<evidence type="ECO:0000313" key="10">
    <source>
        <dbReference type="Proteomes" id="UP000838412"/>
    </source>
</evidence>
<evidence type="ECO:0000256" key="6">
    <source>
        <dbReference type="ARBA" id="ARBA00023136"/>
    </source>
</evidence>
<reference evidence="9" key="1">
    <citation type="submission" date="2022-01" db="EMBL/GenBank/DDBJ databases">
        <authorList>
            <person name="Braso-Vives M."/>
        </authorList>
    </citation>
    <scope>NUCLEOTIDE SEQUENCE</scope>
</reference>
<feature type="transmembrane region" description="Helical" evidence="8">
    <location>
        <begin position="453"/>
        <end position="479"/>
    </location>
</feature>
<feature type="transmembrane region" description="Helical" evidence="8">
    <location>
        <begin position="270"/>
        <end position="291"/>
    </location>
</feature>
<feature type="transmembrane region" description="Helical" evidence="8">
    <location>
        <begin position="116"/>
        <end position="140"/>
    </location>
</feature>
<keyword evidence="7" id="KW-0675">Receptor</keyword>
<feature type="transmembrane region" description="Helical" evidence="8">
    <location>
        <begin position="147"/>
        <end position="165"/>
    </location>
</feature>
<accession>A0A8K0EVT8</accession>
<evidence type="ECO:0000256" key="1">
    <source>
        <dbReference type="ARBA" id="ARBA00004651"/>
    </source>
</evidence>
<dbReference type="GO" id="GO:0005886">
    <property type="term" value="C:plasma membrane"/>
    <property type="evidence" value="ECO:0007669"/>
    <property type="project" value="UniProtKB-SubCell"/>
</dbReference>
<keyword evidence="10" id="KW-1185">Reference proteome</keyword>
<dbReference type="Pfam" id="PF14752">
    <property type="entry name" value="RBP_receptor"/>
    <property type="match status" value="2"/>
</dbReference>
<sequence>MAKMAANISNSTRYCLTVDTVSFSDYALFVAIPILLLLSFLESRGDRGRRCGSEGHRCRRPGLLVPVNFLDTGRNRWAYAITLGASTNMCVTLFNGSFGDHFNKWFTLPDNDSKPWLQQLIALVSAMEVGLVYFPFLVCLKTTYRMVGLPLGLFYSIMWFVVYVLEHMGCLNNPNFVSVDLETTLPGAICHLILVVKFAELCKKFWSKGCRGLVDDDLDKVAQEGDFRYIRRLLIKTKPKTESWYRWYFRKYTRADDGIRLSARMTTTMVVSFLCLYSLAVLEIENGALLIEYIRQKFKNIDGMLYAFKVSWIVSGVAALLIHIVYILVIMVNYRKHMRALYRGDVSWMPSNFQSSTANSIYSGMNYSGTQIAFILWGFVVQQATFLLICGALYGLVSYPKLIVWILQYSGPTIGVTTATLAVQMSLSAFVFSQRKINPTDKDRPLAIDNRKFYHVTSYFMFFFNVMKGLFTSLLRVLLGGFLGGMSQARIDRSVFMQGFENWDFGFKSYLGMLRIEVAHNHPVLLVFCQRMLNAAKRMREIKSWRDHNPELRPLLSDVEFNFNSKDARFKKRLKLKWLVLYTIVRNPKVVGTKKHVIRMEESERDHVYRFLAGRVFAAKTAGEPRMSDQGSGNLRVKSLDKSYGTMRETDRYKAHPGP</sequence>
<dbReference type="PANTHER" id="PTHR21444:SF15">
    <property type="entry name" value="RECEPTOR FOR RETINOL UPTAKE STRA6"/>
    <property type="match status" value="1"/>
</dbReference>
<evidence type="ECO:0000256" key="7">
    <source>
        <dbReference type="ARBA" id="ARBA00023170"/>
    </source>
</evidence>
<gene>
    <name evidence="9" type="primary">STRA6</name>
    <name evidence="9" type="ORF">BLAG_LOCUS21081</name>
</gene>